<dbReference type="CDD" id="cd07377">
    <property type="entry name" value="WHTH_GntR"/>
    <property type="match status" value="1"/>
</dbReference>
<dbReference type="InterPro" id="IPR000524">
    <property type="entry name" value="Tscrpt_reg_HTH_GntR"/>
</dbReference>
<dbReference type="SMART" id="SM00345">
    <property type="entry name" value="HTH_GNTR"/>
    <property type="match status" value="1"/>
</dbReference>
<keyword evidence="1" id="KW-0805">Transcription regulation</keyword>
<dbReference type="Gene3D" id="1.10.10.10">
    <property type="entry name" value="Winged helix-like DNA-binding domain superfamily/Winged helix DNA-binding domain"/>
    <property type="match status" value="1"/>
</dbReference>
<comment type="caution">
    <text evidence="5">The sequence shown here is derived from an EMBL/GenBank/DDBJ whole genome shotgun (WGS) entry which is preliminary data.</text>
</comment>
<dbReference type="SUPFAM" id="SSF46785">
    <property type="entry name" value="Winged helix' DNA-binding domain"/>
    <property type="match status" value="1"/>
</dbReference>
<keyword evidence="2" id="KW-0238">DNA-binding</keyword>
<dbReference type="AlphaFoldDB" id="A0A7J0BGS6"/>
<dbReference type="Proteomes" id="UP000503840">
    <property type="component" value="Unassembled WGS sequence"/>
</dbReference>
<gene>
    <name evidence="5" type="ORF">DSM101010T_12410</name>
</gene>
<sequence length="237" mass="27036">MKSEIVETKTTRRVRLHEEIVAQIRELIAQGELKSGDKLPAERRLAEIFRVSRHSVREAIRALEQQQIVTSRLGDGTYVLEKKEEQVIEPLATALERCRGKLAEVLELRKLIEPQIASLAARNVTDEELVGLRAQLDAQIEDIRHGNTGSEADCEFHKLIAAATGNSVLLEMVTRIHDLVAESRDFTLQNDHRRDWAVETHERILKALMDRDPDAAYREMHDHIAYVEQLALKELGQ</sequence>
<dbReference type="RefSeq" id="WP_174404537.1">
    <property type="nucleotide sequence ID" value="NZ_BLVO01000012.1"/>
</dbReference>
<organism evidence="5 6">
    <name type="scientific">Desulfovibrio subterraneus</name>
    <dbReference type="NCBI Taxonomy" id="2718620"/>
    <lineage>
        <taxon>Bacteria</taxon>
        <taxon>Pseudomonadati</taxon>
        <taxon>Thermodesulfobacteriota</taxon>
        <taxon>Desulfovibrionia</taxon>
        <taxon>Desulfovibrionales</taxon>
        <taxon>Desulfovibrionaceae</taxon>
        <taxon>Desulfovibrio</taxon>
    </lineage>
</organism>
<dbReference type="GO" id="GO:0003677">
    <property type="term" value="F:DNA binding"/>
    <property type="evidence" value="ECO:0007669"/>
    <property type="project" value="UniProtKB-KW"/>
</dbReference>
<accession>A0A7J0BGS6</accession>
<evidence type="ECO:0000259" key="4">
    <source>
        <dbReference type="PROSITE" id="PS50949"/>
    </source>
</evidence>
<dbReference type="PROSITE" id="PS50949">
    <property type="entry name" value="HTH_GNTR"/>
    <property type="match status" value="1"/>
</dbReference>
<dbReference type="InterPro" id="IPR008920">
    <property type="entry name" value="TF_FadR/GntR_C"/>
</dbReference>
<dbReference type="SUPFAM" id="SSF48008">
    <property type="entry name" value="GntR ligand-binding domain-like"/>
    <property type="match status" value="1"/>
</dbReference>
<dbReference type="GO" id="GO:0003700">
    <property type="term" value="F:DNA-binding transcription factor activity"/>
    <property type="evidence" value="ECO:0007669"/>
    <property type="project" value="InterPro"/>
</dbReference>
<proteinExistence type="predicted"/>
<dbReference type="Pfam" id="PF07729">
    <property type="entry name" value="FCD"/>
    <property type="match status" value="1"/>
</dbReference>
<dbReference type="PANTHER" id="PTHR43537">
    <property type="entry name" value="TRANSCRIPTIONAL REGULATOR, GNTR FAMILY"/>
    <property type="match status" value="1"/>
</dbReference>
<evidence type="ECO:0000313" key="5">
    <source>
        <dbReference type="EMBL" id="GFM32876.1"/>
    </source>
</evidence>
<keyword evidence="3" id="KW-0804">Transcription</keyword>
<evidence type="ECO:0000313" key="6">
    <source>
        <dbReference type="Proteomes" id="UP000503840"/>
    </source>
</evidence>
<dbReference type="InterPro" id="IPR011711">
    <property type="entry name" value="GntR_C"/>
</dbReference>
<dbReference type="Pfam" id="PF00392">
    <property type="entry name" value="GntR"/>
    <property type="match status" value="1"/>
</dbReference>
<dbReference type="InterPro" id="IPR036390">
    <property type="entry name" value="WH_DNA-bd_sf"/>
</dbReference>
<evidence type="ECO:0000256" key="3">
    <source>
        <dbReference type="ARBA" id="ARBA00023163"/>
    </source>
</evidence>
<dbReference type="PANTHER" id="PTHR43537:SF5">
    <property type="entry name" value="UXU OPERON TRANSCRIPTIONAL REGULATOR"/>
    <property type="match status" value="1"/>
</dbReference>
<evidence type="ECO:0000256" key="1">
    <source>
        <dbReference type="ARBA" id="ARBA00023015"/>
    </source>
</evidence>
<dbReference type="PRINTS" id="PR00035">
    <property type="entry name" value="HTHGNTR"/>
</dbReference>
<feature type="domain" description="HTH gntR-type" evidence="4">
    <location>
        <begin position="14"/>
        <end position="82"/>
    </location>
</feature>
<protein>
    <submittedName>
        <fullName evidence="5">GntR family transcriptional regulator</fullName>
    </submittedName>
</protein>
<dbReference type="Gene3D" id="1.20.120.530">
    <property type="entry name" value="GntR ligand-binding domain-like"/>
    <property type="match status" value="1"/>
</dbReference>
<name>A0A7J0BGS6_9BACT</name>
<dbReference type="EMBL" id="BLVO01000012">
    <property type="protein sequence ID" value="GFM32876.1"/>
    <property type="molecule type" value="Genomic_DNA"/>
</dbReference>
<keyword evidence="6" id="KW-1185">Reference proteome</keyword>
<reference evidence="5 6" key="1">
    <citation type="submission" date="2020-05" db="EMBL/GenBank/DDBJ databases">
        <title>Draft genome sequence of Desulfovibrio sp. strain HN2T.</title>
        <authorList>
            <person name="Ueno A."/>
            <person name="Tamazawa S."/>
            <person name="Tamamura S."/>
            <person name="Murakami T."/>
            <person name="Kiyama T."/>
            <person name="Inomata H."/>
            <person name="Amano Y."/>
            <person name="Miyakawa K."/>
            <person name="Tamaki H."/>
            <person name="Naganuma T."/>
            <person name="Kaneko K."/>
        </authorList>
    </citation>
    <scope>NUCLEOTIDE SEQUENCE [LARGE SCALE GENOMIC DNA]</scope>
    <source>
        <strain evidence="5 6">HN2</strain>
    </source>
</reference>
<dbReference type="InterPro" id="IPR036388">
    <property type="entry name" value="WH-like_DNA-bd_sf"/>
</dbReference>
<dbReference type="SMART" id="SM00895">
    <property type="entry name" value="FCD"/>
    <property type="match status" value="1"/>
</dbReference>
<evidence type="ECO:0000256" key="2">
    <source>
        <dbReference type="ARBA" id="ARBA00023125"/>
    </source>
</evidence>